<name>A0A975PGH6_9BACT</name>
<evidence type="ECO:0000313" key="2">
    <source>
        <dbReference type="EMBL" id="QUE52748.1"/>
    </source>
</evidence>
<dbReference type="InterPro" id="IPR022385">
    <property type="entry name" value="Rhs_assc_core"/>
</dbReference>
<keyword evidence="3" id="KW-1185">Reference proteome</keyword>
<dbReference type="EMBL" id="CP073100">
    <property type="protein sequence ID" value="QUE52748.1"/>
    <property type="molecule type" value="Genomic_DNA"/>
</dbReference>
<reference evidence="2" key="1">
    <citation type="submission" date="2021-04" db="EMBL/GenBank/DDBJ databases">
        <title>Luteolibacter sp. 32A isolated from the skin of an Anderson's salamander (Ambystoma andersonii).</title>
        <authorList>
            <person name="Spergser J."/>
            <person name="Busse H.-J."/>
        </authorList>
    </citation>
    <scope>NUCLEOTIDE SEQUENCE</scope>
    <source>
        <strain evidence="2">32A</strain>
    </source>
</reference>
<feature type="region of interest" description="Disordered" evidence="1">
    <location>
        <begin position="1"/>
        <end position="76"/>
    </location>
</feature>
<protein>
    <submittedName>
        <fullName evidence="2">RHS repeat-associated core domain-containing protein</fullName>
    </submittedName>
</protein>
<gene>
    <name evidence="2" type="ORF">KBB96_07600</name>
</gene>
<accession>A0A975PGH6</accession>
<dbReference type="KEGG" id="lamb:KBB96_07600"/>
<feature type="region of interest" description="Disordered" evidence="1">
    <location>
        <begin position="1727"/>
        <end position="1761"/>
    </location>
</feature>
<evidence type="ECO:0000256" key="1">
    <source>
        <dbReference type="SAM" id="MobiDB-lite"/>
    </source>
</evidence>
<organism evidence="2 3">
    <name type="scientific">Luteolibacter ambystomatis</name>
    <dbReference type="NCBI Taxonomy" id="2824561"/>
    <lineage>
        <taxon>Bacteria</taxon>
        <taxon>Pseudomonadati</taxon>
        <taxon>Verrucomicrobiota</taxon>
        <taxon>Verrucomicrobiia</taxon>
        <taxon>Verrucomicrobiales</taxon>
        <taxon>Verrucomicrobiaceae</taxon>
        <taxon>Luteolibacter</taxon>
    </lineage>
</organism>
<dbReference type="PANTHER" id="PTHR32305:SF15">
    <property type="entry name" value="PROTEIN RHSA-RELATED"/>
    <property type="match status" value="1"/>
</dbReference>
<proteinExistence type="predicted"/>
<dbReference type="Gene3D" id="2.180.10.10">
    <property type="entry name" value="RHS repeat-associated core"/>
    <property type="match status" value="3"/>
</dbReference>
<dbReference type="Proteomes" id="UP000676169">
    <property type="component" value="Chromosome"/>
</dbReference>
<dbReference type="InterPro" id="IPR050708">
    <property type="entry name" value="T6SS_VgrG/RHS"/>
</dbReference>
<dbReference type="PRINTS" id="PR00394">
    <property type="entry name" value="RHSPROTEIN"/>
</dbReference>
<feature type="compositionally biased region" description="Pro residues" evidence="1">
    <location>
        <begin position="1745"/>
        <end position="1757"/>
    </location>
</feature>
<dbReference type="NCBIfam" id="TIGR03696">
    <property type="entry name" value="Rhs_assc_core"/>
    <property type="match status" value="1"/>
</dbReference>
<evidence type="ECO:0000313" key="3">
    <source>
        <dbReference type="Proteomes" id="UP000676169"/>
    </source>
</evidence>
<dbReference type="PANTHER" id="PTHR32305">
    <property type="match status" value="1"/>
</dbReference>
<dbReference type="RefSeq" id="WP_211634032.1">
    <property type="nucleotide sequence ID" value="NZ_CP073100.1"/>
</dbReference>
<sequence length="1838" mass="199795">MPAYGGNRSGGANPSSLPKGDPGPNSRRPQGDPGAGGNRPKGDPPAPRGGGKGDVVIDTGLSYSSRSGGPGSNGADHGQKWIACGCAGLSGTNSSGPASGPIVCKPQQDRAVCGLPPGTPPPPPGGTTTFNTLYFVKDQFSFKSEVGGGGIYTMLQGTGKKFTFDINGKLKTMVGAGNVAANFTFDGDRLKDINIPSLGGGSNRYRYETNTAGMTSELKYEVDDDPVLKTTYGYTDGNLTTVKLWENRAPAGEPADWGDAPISTTFYSYHPGSNRMRHVIPPQIHRQMMNNGIDPEEATESQLNEYAASEFAEYDANNRVTLFYTSGRRYQQTFSYRTNPVPPASAFTGWASCTEVVRADGSVMSCYYNRSGQLMLKMVQDGDQTWYPLCQQFEEGSGRILLSASGSAIEGIDEGTPTLVNLSATVGKITVYDYTAAGYLQNTKIQNGTSGTLIPQEKLEYQACPETANGTIYVVNKRTTYRDDAGTQEVVTTYSYDYHSGTNQISKKTTHLPVVPTSENGTGASYQTETHFNTLGALIKTVDQLGVATTYEYDAATGGMTRMTQDPTGLNLVTDYELDRRGRTILTLGPEHEVDLAGTPTALRTCRWTYFQDDIEGTWTFNGYRTTVGPAVDQIVGPVSINRPNLPPPADMAAYAGWRQSSLIQAVYDGEGIPAPDTVFGQETWTRWTVGLSDRASEYKEQWTYFNIPLGGYGHQSENYGRKLFAYDSVGRQNWTMCAGATIDQTTFNAMGWPVREELGTVAGLSVTTVREFDANGNVTQVTAPVDTNTANDRVTTNTYDFRNRLLTSARHFDEFPLAFIDTYAYDNRNLVTSQRTYKTDAAAPSNSIARTNTEYDALGRAFTIWNYQSNGISTNRQKSSLYYDATGRVARNAPSGSKLFTANVYDAVGRLAVSYQAYPDTGDSPTTDPTDMSHCVVMEQQEMAYDEVGNLISTIGRKRFDDASGDGPLGTPASTTQPKARVSYAAGYADATGRLVAVATYGTNGGTSWNRSQIVPLRSDTILVNSTFYDAAGNATAATDPADITNSRFYDDAGRLVTTVENDAATGSRTTHYEYTDDGWLTKLKSENPDTGLQVTEWVRGVSIAQGSTINSNRLVFQKIYPDSTGTADRITYLYNRQLQVTGMTDQNGTVHAYQIDKLGRLLVDQVEAFGTGVDTTVGRITTGYNPNGLLSVQSSWNVDGSVNLNQVLSSYNVFNQLTSETQRPNGSAASPSVGVSYEYANGSANTLRMTRSSIISSVGVQIVYNSAMADALSRPDEIDYSTPISILRTSYLGLGTLVDQKVYSAGSSTVPISEWTMQNGSTGDAGDKYTGLDRFGRLVETLWKNTGGDQVHARYGRNRVGGVEWRRDDKAHAMSVNTQDNYYWYDGLQQVTRHDRGNLVPSFGPPYTGIDNRQQQELFNFDETGNWNSNYSESPALDQSRVNNQANQIVSLDGPSSVVQPAYDLAGNMTTIPKPGDWTAGYDLVWDAWNRLVTVKSGATVIASYAYDARNCRVKTTVGGVAKNFIYDNQWRVLEERPVATPTVIDHKYDWNPLDRWDLVRRLRSTGGGTLNEVLYPLKDYLDPVALIDATGAVVERYGYDAFGPVSFMDASFASRSSSSYEWNFLFHAEFQDVETGLYNYGYRYYHPDLGRWISMDPIGEKGGLNLYNFVGDNPIDGQDYLGLQLTLPGGVAGAAAAGMTAAEISETFGVSMLVAAAAVDAARKKNPSLNPDPDPEPKPEPKPPVLPPVLPQPDPKPKRRVPICSFDRFGSPFMNESGVPLEHGGSTSCSCVYKCSDVSIVVVPALKKEDCPFSFPVVPVGKPILEGMTGAWTNG</sequence>